<proteinExistence type="predicted"/>
<dbReference type="OrthoDB" id="374747at2157"/>
<evidence type="ECO:0008006" key="3">
    <source>
        <dbReference type="Google" id="ProtNLM"/>
    </source>
</evidence>
<keyword evidence="2" id="KW-1185">Reference proteome</keyword>
<dbReference type="AlphaFoldDB" id="K0IH93"/>
<organism evidence="1 2">
    <name type="scientific">Nitrososphaera gargensis (strain Ga9.2)</name>
    <dbReference type="NCBI Taxonomy" id="1237085"/>
    <lineage>
        <taxon>Archaea</taxon>
        <taxon>Nitrososphaerota</taxon>
        <taxon>Nitrososphaeria</taxon>
        <taxon>Nitrososphaerales</taxon>
        <taxon>Nitrososphaeraceae</taxon>
        <taxon>Nitrososphaera</taxon>
    </lineage>
</organism>
<dbReference type="GeneID" id="13797554"/>
<dbReference type="BioCyc" id="CNIT1237085:G1324-1293-MONOMER"/>
<evidence type="ECO:0000313" key="1">
    <source>
        <dbReference type="EMBL" id="AFU58233.1"/>
    </source>
</evidence>
<dbReference type="HOGENOM" id="CLU_152487_1_0_2"/>
<dbReference type="KEGG" id="nga:Ngar_c12950"/>
<dbReference type="InParanoid" id="K0IH93"/>
<gene>
    <name evidence="1" type="ordered locus">Ngar_c12950</name>
</gene>
<dbReference type="Proteomes" id="UP000008037">
    <property type="component" value="Chromosome"/>
</dbReference>
<protein>
    <recommendedName>
        <fullName evidence="3">SnoaL-like domain-containing protein</fullName>
    </recommendedName>
</protein>
<accession>K0IH93</accession>
<name>K0IH93_NITGG</name>
<evidence type="ECO:0000313" key="2">
    <source>
        <dbReference type="Proteomes" id="UP000008037"/>
    </source>
</evidence>
<reference evidence="1 2" key="1">
    <citation type="journal article" date="2012" name="Environ. Microbiol.">
        <title>The genome of the ammonia-oxidizing Candidatus Nitrososphaera gargensis: insights into metabolic versatility and environmental adaptations.</title>
        <authorList>
            <person name="Spang A."/>
            <person name="Poehlein A."/>
            <person name="Offre P."/>
            <person name="Zumbragel S."/>
            <person name="Haider S."/>
            <person name="Rychlik N."/>
            <person name="Nowka B."/>
            <person name="Schmeisser C."/>
            <person name="Lebedeva E.V."/>
            <person name="Rattei T."/>
            <person name="Bohm C."/>
            <person name="Schmid M."/>
            <person name="Galushko A."/>
            <person name="Hatzenpichler R."/>
            <person name="Weinmaier T."/>
            <person name="Daniel R."/>
            <person name="Schleper C."/>
            <person name="Spieck E."/>
            <person name="Streit W."/>
            <person name="Wagner M."/>
        </authorList>
    </citation>
    <scope>NUCLEOTIDE SEQUENCE [LARGE SCALE GENOMIC DNA]</scope>
    <source>
        <strain evidence="2">Ga9.2</strain>
    </source>
</reference>
<dbReference type="EMBL" id="CP002408">
    <property type="protein sequence ID" value="AFU58233.1"/>
    <property type="molecule type" value="Genomic_DNA"/>
</dbReference>
<sequence>MRAEELANSIVRTVVTAMRDGNHNAFFAAFAPSAVLTDDGHPQSFVEWADSEIFQAHGRLDVEQENHNGLELVGPFHSDQ</sequence>
<dbReference type="RefSeq" id="WP_015018770.1">
    <property type="nucleotide sequence ID" value="NC_018719.1"/>
</dbReference>